<evidence type="ECO:0000256" key="1">
    <source>
        <dbReference type="SAM" id="MobiDB-lite"/>
    </source>
</evidence>
<evidence type="ECO:0000259" key="2">
    <source>
        <dbReference type="Pfam" id="PF07090"/>
    </source>
</evidence>
<dbReference type="EMBL" id="JBHTMB010000248">
    <property type="protein sequence ID" value="MFD1236924.1"/>
    <property type="molecule type" value="Genomic_DNA"/>
</dbReference>
<gene>
    <name evidence="3" type="ORF">ACFQ34_26855</name>
</gene>
<dbReference type="InterPro" id="IPR010768">
    <property type="entry name" value="GATase1-like"/>
</dbReference>
<dbReference type="RefSeq" id="WP_346091879.1">
    <property type="nucleotide sequence ID" value="NZ_BAABKS010000042.1"/>
</dbReference>
<dbReference type="Proteomes" id="UP001597182">
    <property type="component" value="Unassembled WGS sequence"/>
</dbReference>
<evidence type="ECO:0000313" key="4">
    <source>
        <dbReference type="Proteomes" id="UP001597182"/>
    </source>
</evidence>
<name>A0ABW3VRJ2_9PSEU</name>
<dbReference type="Gene3D" id="3.40.50.880">
    <property type="match status" value="1"/>
</dbReference>
<feature type="domain" description="Putative glutamine amidotransferase" evidence="2">
    <location>
        <begin position="3"/>
        <end position="41"/>
    </location>
</feature>
<protein>
    <submittedName>
        <fullName evidence="3">Glutamine amidotransferase</fullName>
    </submittedName>
</protein>
<reference evidence="4" key="1">
    <citation type="journal article" date="2019" name="Int. J. Syst. Evol. Microbiol.">
        <title>The Global Catalogue of Microorganisms (GCM) 10K type strain sequencing project: providing services to taxonomists for standard genome sequencing and annotation.</title>
        <authorList>
            <consortium name="The Broad Institute Genomics Platform"/>
            <consortium name="The Broad Institute Genome Sequencing Center for Infectious Disease"/>
            <person name="Wu L."/>
            <person name="Ma J."/>
        </authorList>
    </citation>
    <scope>NUCLEOTIDE SEQUENCE [LARGE SCALE GENOMIC DNA]</scope>
    <source>
        <strain evidence="4">CCUG 49018</strain>
    </source>
</reference>
<dbReference type="Pfam" id="PF07090">
    <property type="entry name" value="GATase1_like"/>
    <property type="match status" value="1"/>
</dbReference>
<organism evidence="3 4">
    <name type="scientific">Pseudonocardia benzenivorans</name>
    <dbReference type="NCBI Taxonomy" id="228005"/>
    <lineage>
        <taxon>Bacteria</taxon>
        <taxon>Bacillati</taxon>
        <taxon>Actinomycetota</taxon>
        <taxon>Actinomycetes</taxon>
        <taxon>Pseudonocardiales</taxon>
        <taxon>Pseudonocardiaceae</taxon>
        <taxon>Pseudonocardia</taxon>
    </lineage>
</organism>
<comment type="caution">
    <text evidence="3">The sequence shown here is derived from an EMBL/GenBank/DDBJ whole genome shotgun (WGS) entry which is preliminary data.</text>
</comment>
<evidence type="ECO:0000313" key="3">
    <source>
        <dbReference type="EMBL" id="MFD1236924.1"/>
    </source>
</evidence>
<feature type="region of interest" description="Disordered" evidence="1">
    <location>
        <begin position="1"/>
        <end position="20"/>
    </location>
</feature>
<dbReference type="InterPro" id="IPR029062">
    <property type="entry name" value="Class_I_gatase-like"/>
</dbReference>
<keyword evidence="3" id="KW-0315">Glutamine amidotransferase</keyword>
<proteinExistence type="predicted"/>
<accession>A0ABW3VRJ2</accession>
<sequence length="44" mass="4645">MDDPLADVLPVAMPPHDDRVEMSDGVKVDVVQPGHPILGGTPRA</sequence>
<keyword evidence="4" id="KW-1185">Reference proteome</keyword>